<feature type="compositionally biased region" description="Basic and acidic residues" evidence="8">
    <location>
        <begin position="152"/>
        <end position="174"/>
    </location>
</feature>
<protein>
    <recommendedName>
        <fullName evidence="4">Nucleolar protein 12</fullName>
    </recommendedName>
</protein>
<dbReference type="AlphaFoldDB" id="A0A4U0X049"/>
<comment type="subcellular location">
    <subcellularLocation>
        <location evidence="2">Nucleus</location>
        <location evidence="2">Nucleolus</location>
    </subcellularLocation>
</comment>
<evidence type="ECO:0000256" key="5">
    <source>
        <dbReference type="ARBA" id="ARBA00022884"/>
    </source>
</evidence>
<evidence type="ECO:0000313" key="11">
    <source>
        <dbReference type="Proteomes" id="UP000308768"/>
    </source>
</evidence>
<feature type="compositionally biased region" description="Low complexity" evidence="8">
    <location>
        <begin position="498"/>
        <end position="511"/>
    </location>
</feature>
<dbReference type="Proteomes" id="UP000308768">
    <property type="component" value="Unassembled WGS sequence"/>
</dbReference>
<feature type="region of interest" description="Disordered" evidence="8">
    <location>
        <begin position="51"/>
        <end position="212"/>
    </location>
</feature>
<dbReference type="PANTHER" id="PTHR23236:SF25">
    <property type="entry name" value="RNA-BINDING PROTEIN 34"/>
    <property type="match status" value="1"/>
</dbReference>
<keyword evidence="11" id="KW-1185">Reference proteome</keyword>
<gene>
    <name evidence="10" type="ORF">B0A49_06115</name>
</gene>
<feature type="compositionally biased region" description="Low complexity" evidence="8">
    <location>
        <begin position="117"/>
        <end position="129"/>
    </location>
</feature>
<comment type="similarity">
    <text evidence="3">Belongs to the RRM RBM34 family.</text>
</comment>
<name>A0A4U0X049_9PEZI</name>
<dbReference type="InterPro" id="IPR000504">
    <property type="entry name" value="RRM_dom"/>
</dbReference>
<accession>A0A4U0X049</accession>
<dbReference type="InterPro" id="IPR035979">
    <property type="entry name" value="RBD_domain_sf"/>
</dbReference>
<dbReference type="InterPro" id="IPR012677">
    <property type="entry name" value="Nucleotide-bd_a/b_plait_sf"/>
</dbReference>
<evidence type="ECO:0000256" key="3">
    <source>
        <dbReference type="ARBA" id="ARBA00007077"/>
    </source>
</evidence>
<dbReference type="GO" id="GO:0019843">
    <property type="term" value="F:rRNA binding"/>
    <property type="evidence" value="ECO:0007669"/>
    <property type="project" value="TreeGrafter"/>
</dbReference>
<feature type="compositionally biased region" description="Low complexity" evidence="8">
    <location>
        <begin position="96"/>
        <end position="107"/>
    </location>
</feature>
<feature type="compositionally biased region" description="Polar residues" evidence="8">
    <location>
        <begin position="179"/>
        <end position="191"/>
    </location>
</feature>
<dbReference type="SMART" id="SM00360">
    <property type="entry name" value="RRM"/>
    <property type="match status" value="2"/>
</dbReference>
<feature type="compositionally biased region" description="Acidic residues" evidence="8">
    <location>
        <begin position="81"/>
        <end position="95"/>
    </location>
</feature>
<dbReference type="PROSITE" id="PS50102">
    <property type="entry name" value="RRM"/>
    <property type="match status" value="1"/>
</dbReference>
<evidence type="ECO:0000256" key="6">
    <source>
        <dbReference type="ARBA" id="ARBA00023242"/>
    </source>
</evidence>
<feature type="compositionally biased region" description="Polar residues" evidence="8">
    <location>
        <begin position="488"/>
        <end position="497"/>
    </location>
</feature>
<comment type="function">
    <text evidence="1">Involved in pre-25S rRNA processing.</text>
</comment>
<evidence type="ECO:0000256" key="2">
    <source>
        <dbReference type="ARBA" id="ARBA00004604"/>
    </source>
</evidence>
<comment type="caution">
    <text evidence="10">The sequence shown here is derived from an EMBL/GenBank/DDBJ whole genome shotgun (WGS) entry which is preliminary data.</text>
</comment>
<dbReference type="EMBL" id="NAJN01000831">
    <property type="protein sequence ID" value="TKA68283.1"/>
    <property type="molecule type" value="Genomic_DNA"/>
</dbReference>
<keyword evidence="5 7" id="KW-0694">RNA-binding</keyword>
<dbReference type="STRING" id="331657.A0A4U0X049"/>
<evidence type="ECO:0000313" key="10">
    <source>
        <dbReference type="EMBL" id="TKA68283.1"/>
    </source>
</evidence>
<sequence>MVKRDGRKESKKEGTKMSDVLPSSNAATTFALVANQKTLDPTLASLFASSAGPVQAPAKSRYLEPPLSKPRVDHQAGAASSDEDLPDAERDDEELSSVSSVSSQEDVGFVPDESAAEADPGAAAQEAAASLEDTKLQRKRRRKADDEELEDTYMRRLAREEAKEDDKLQAERASKRQKTVNGHKSTGSASDSDGEAENVPNDDPDSDGDQVLAEPVPQHESLAPSQDALELEKSARTVFLANVSTSAITSTSDKKILLTHLASFISTLPSHTPPHKVESLRFRSTAYSSAIPKKAAFAKKELMDATTKSTNAYAVYSTQLAAREAAKKLNGTIVLDRHLRVDEVAHPAKTDHKRCVFVGNLGFVDDESAIQAADDEEGKRKARKNIVPSDVEEGLWRQFGKAGTVESVRVVRDPKTRVGKGFAYVQFTDPNAVEAALLYNEKRFPPLLPRKLRVTRAKSIKRNAKPNAASTRPPAYSKPRTAGGVYNPKTSSQQASQLGRAGKLLGRAGAAHMRAPPTVPRDARPMRSDGGAVRSPADGFRAPESFVQRVGAGGSGGPGLRPSASEGFVFEGHRASSKQGKSGLKLGGSGKKKGKPRTRSSKRGAAWKAGGGKK</sequence>
<dbReference type="GO" id="GO:0005730">
    <property type="term" value="C:nucleolus"/>
    <property type="evidence" value="ECO:0007669"/>
    <property type="project" value="UniProtKB-SubCell"/>
</dbReference>
<dbReference type="Gene3D" id="3.30.70.330">
    <property type="match status" value="2"/>
</dbReference>
<feature type="region of interest" description="Disordered" evidence="8">
    <location>
        <begin position="1"/>
        <end position="25"/>
    </location>
</feature>
<reference evidence="10 11" key="1">
    <citation type="submission" date="2017-03" db="EMBL/GenBank/DDBJ databases">
        <title>Genomes of endolithic fungi from Antarctica.</title>
        <authorList>
            <person name="Coleine C."/>
            <person name="Masonjones S."/>
            <person name="Stajich J.E."/>
        </authorList>
    </citation>
    <scope>NUCLEOTIDE SEQUENCE [LARGE SCALE GENOMIC DNA]</scope>
    <source>
        <strain evidence="10 11">CCFEE 5187</strain>
    </source>
</reference>
<feature type="compositionally biased region" description="Basic and acidic residues" evidence="8">
    <location>
        <begin position="1"/>
        <end position="16"/>
    </location>
</feature>
<evidence type="ECO:0000256" key="4">
    <source>
        <dbReference type="ARBA" id="ARBA00015520"/>
    </source>
</evidence>
<dbReference type="Pfam" id="PF00076">
    <property type="entry name" value="RRM_1"/>
    <property type="match status" value="1"/>
</dbReference>
<feature type="compositionally biased region" description="Basic residues" evidence="8">
    <location>
        <begin position="590"/>
        <end position="602"/>
    </location>
</feature>
<proteinExistence type="inferred from homology"/>
<dbReference type="GO" id="GO:0000463">
    <property type="term" value="P:maturation of LSU-rRNA from tricistronic rRNA transcript (SSU-rRNA, 5.8S rRNA, LSU-rRNA)"/>
    <property type="evidence" value="ECO:0007669"/>
    <property type="project" value="TreeGrafter"/>
</dbReference>
<organism evidence="10 11">
    <name type="scientific">Cryomyces minteri</name>
    <dbReference type="NCBI Taxonomy" id="331657"/>
    <lineage>
        <taxon>Eukaryota</taxon>
        <taxon>Fungi</taxon>
        <taxon>Dikarya</taxon>
        <taxon>Ascomycota</taxon>
        <taxon>Pezizomycotina</taxon>
        <taxon>Dothideomycetes</taxon>
        <taxon>Dothideomycetes incertae sedis</taxon>
        <taxon>Cryomyces</taxon>
    </lineage>
</organism>
<dbReference type="PANTHER" id="PTHR23236">
    <property type="entry name" value="EUKARYOTIC TRANSLATION INITIATION FACTOR 4B/4H"/>
    <property type="match status" value="1"/>
</dbReference>
<evidence type="ECO:0000256" key="7">
    <source>
        <dbReference type="PROSITE-ProRule" id="PRU00176"/>
    </source>
</evidence>
<keyword evidence="6" id="KW-0539">Nucleus</keyword>
<evidence type="ECO:0000256" key="1">
    <source>
        <dbReference type="ARBA" id="ARBA00002475"/>
    </source>
</evidence>
<feature type="region of interest" description="Disordered" evidence="8">
    <location>
        <begin position="458"/>
        <end position="614"/>
    </location>
</feature>
<dbReference type="SUPFAM" id="SSF54928">
    <property type="entry name" value="RNA-binding domain, RBD"/>
    <property type="match status" value="2"/>
</dbReference>
<feature type="compositionally biased region" description="Acidic residues" evidence="8">
    <location>
        <begin position="192"/>
        <end position="208"/>
    </location>
</feature>
<evidence type="ECO:0000259" key="9">
    <source>
        <dbReference type="PROSITE" id="PS50102"/>
    </source>
</evidence>
<evidence type="ECO:0000256" key="8">
    <source>
        <dbReference type="SAM" id="MobiDB-lite"/>
    </source>
</evidence>
<dbReference type="OrthoDB" id="442677at2759"/>
<feature type="domain" description="RRM" evidence="9">
    <location>
        <begin position="354"/>
        <end position="459"/>
    </location>
</feature>